<gene>
    <name evidence="1" type="primary">yqcC_1</name>
    <name evidence="1" type="ORF">NCTC5773_01047</name>
</gene>
<protein>
    <submittedName>
        <fullName evidence="1">Uncharacterized protein</fullName>
    </submittedName>
</protein>
<dbReference type="SUPFAM" id="SSF158452">
    <property type="entry name" value="YqcC-like"/>
    <property type="match status" value="1"/>
</dbReference>
<reference evidence="1 2" key="1">
    <citation type="submission" date="2018-12" db="EMBL/GenBank/DDBJ databases">
        <authorList>
            <consortium name="Pathogen Informatics"/>
        </authorList>
    </citation>
    <scope>NUCLEOTIDE SEQUENCE [LARGE SCALE GENOMIC DNA]</scope>
    <source>
        <strain evidence="1 2">NCTC5773</strain>
    </source>
</reference>
<proteinExistence type="predicted"/>
<dbReference type="Proteomes" id="UP000267858">
    <property type="component" value="Chromosome"/>
</dbReference>
<evidence type="ECO:0000313" key="2">
    <source>
        <dbReference type="Proteomes" id="UP000267858"/>
    </source>
</evidence>
<name>A0A6D2G4H8_SALER</name>
<accession>A0A6D2G4H8</accession>
<organism evidence="1 2">
    <name type="scientific">Salmonella enterica subsp. salamae</name>
    <dbReference type="NCBI Taxonomy" id="59202"/>
    <lineage>
        <taxon>Bacteria</taxon>
        <taxon>Pseudomonadati</taxon>
        <taxon>Pseudomonadota</taxon>
        <taxon>Gammaproteobacteria</taxon>
        <taxon>Enterobacterales</taxon>
        <taxon>Enterobacteriaceae</taxon>
        <taxon>Salmonella</taxon>
    </lineage>
</organism>
<sequence>MTTHDRVRQQLHALETLLREHRHWRLDAPQAHLFYQHAAILYGYHGTAGMAAMGIDPTYAYPT</sequence>
<dbReference type="EMBL" id="LR134141">
    <property type="protein sequence ID" value="VEA01049.1"/>
    <property type="molecule type" value="Genomic_DNA"/>
</dbReference>
<evidence type="ECO:0000313" key="1">
    <source>
        <dbReference type="EMBL" id="VEA01049.1"/>
    </source>
</evidence>
<dbReference type="InterPro" id="IPR036814">
    <property type="entry name" value="YqcC-like_sf"/>
</dbReference>
<dbReference type="AlphaFoldDB" id="A0A6D2G4H8"/>